<feature type="transmembrane region" description="Helical" evidence="10">
    <location>
        <begin position="180"/>
        <end position="202"/>
    </location>
</feature>
<organism evidence="11">
    <name type="scientific">Anopheles funestus</name>
    <name type="common">African malaria mosquito</name>
    <dbReference type="NCBI Taxonomy" id="62324"/>
    <lineage>
        <taxon>Eukaryota</taxon>
        <taxon>Metazoa</taxon>
        <taxon>Ecdysozoa</taxon>
        <taxon>Arthropoda</taxon>
        <taxon>Hexapoda</taxon>
        <taxon>Insecta</taxon>
        <taxon>Pterygota</taxon>
        <taxon>Neoptera</taxon>
        <taxon>Endopterygota</taxon>
        <taxon>Diptera</taxon>
        <taxon>Nematocera</taxon>
        <taxon>Culicoidea</taxon>
        <taxon>Culicidae</taxon>
        <taxon>Anophelinae</taxon>
        <taxon>Anopheles</taxon>
    </lineage>
</organism>
<evidence type="ECO:0000256" key="4">
    <source>
        <dbReference type="ARBA" id="ARBA00022692"/>
    </source>
</evidence>
<dbReference type="STRING" id="62324.A0A182S573"/>
<keyword evidence="4 10" id="KW-0812">Transmembrane</keyword>
<feature type="transmembrane region" description="Helical" evidence="10">
    <location>
        <begin position="154"/>
        <end position="174"/>
    </location>
</feature>
<dbReference type="GO" id="GO:0007165">
    <property type="term" value="P:signal transduction"/>
    <property type="evidence" value="ECO:0007669"/>
    <property type="project" value="UniProtKB-KW"/>
</dbReference>
<comment type="subcellular location">
    <subcellularLocation>
        <location evidence="1">Cell membrane</location>
        <topology evidence="1">Multi-pass membrane protein</topology>
    </subcellularLocation>
</comment>
<feature type="transmembrane region" description="Helical" evidence="10">
    <location>
        <begin position="74"/>
        <end position="92"/>
    </location>
</feature>
<dbReference type="VEuPathDB" id="VectorBase:AFUN2_004686"/>
<dbReference type="GO" id="GO:0005549">
    <property type="term" value="F:odorant binding"/>
    <property type="evidence" value="ECO:0007669"/>
    <property type="project" value="InterPro"/>
</dbReference>
<sequence>MLQLLTLQHKRMHTMSRFYCTIIFYIVSIYAGSPLCATLWSYYRPERLNTTVHHVLHMEEDFYGLTIRSSLKHYLVFAVTMALTSYVCAFVSTTKIVTVFNLTNYCTVYFQLVALKLQNEAQSRMDCSSVSAIVKMHQQALQCANLLETIVSPLMLMQSILCILMTSSTLYYFIFADFNAHMINVFMIFLVVTTETFGYCYLGTRLSMESAHIAHIANSANWERQSNEMAKHLQLILLRAQKQVGITAGKFFYIDMEQFTAVH</sequence>
<evidence type="ECO:0000256" key="6">
    <source>
        <dbReference type="ARBA" id="ARBA00022989"/>
    </source>
</evidence>
<keyword evidence="6 10" id="KW-1133">Transmembrane helix</keyword>
<evidence type="ECO:0000256" key="8">
    <source>
        <dbReference type="ARBA" id="ARBA00023170"/>
    </source>
</evidence>
<evidence type="ECO:0000256" key="7">
    <source>
        <dbReference type="ARBA" id="ARBA00023136"/>
    </source>
</evidence>
<evidence type="ECO:0000256" key="2">
    <source>
        <dbReference type="ARBA" id="ARBA00022475"/>
    </source>
</evidence>
<evidence type="ECO:0000256" key="3">
    <source>
        <dbReference type="ARBA" id="ARBA00022606"/>
    </source>
</evidence>
<dbReference type="PANTHER" id="PTHR21137">
    <property type="entry name" value="ODORANT RECEPTOR"/>
    <property type="match status" value="1"/>
</dbReference>
<proteinExistence type="predicted"/>
<reference evidence="11" key="1">
    <citation type="submission" date="2020-05" db="UniProtKB">
        <authorList>
            <consortium name="EnsemblMetazoa"/>
        </authorList>
    </citation>
    <scope>IDENTIFICATION</scope>
    <source>
        <strain evidence="11">FUMOZ</strain>
    </source>
</reference>
<dbReference type="PANTHER" id="PTHR21137:SF35">
    <property type="entry name" value="ODORANT RECEPTOR 19A-RELATED"/>
    <property type="match status" value="1"/>
</dbReference>
<protein>
    <submittedName>
        <fullName evidence="11">Odorant receptor</fullName>
    </submittedName>
</protein>
<keyword evidence="2" id="KW-1003">Cell membrane</keyword>
<evidence type="ECO:0000256" key="5">
    <source>
        <dbReference type="ARBA" id="ARBA00022725"/>
    </source>
</evidence>
<accession>A0A182S573</accession>
<keyword evidence="3" id="KW-0716">Sensory transduction</keyword>
<keyword evidence="5" id="KW-0552">Olfaction</keyword>
<dbReference type="GO" id="GO:0004984">
    <property type="term" value="F:olfactory receptor activity"/>
    <property type="evidence" value="ECO:0007669"/>
    <property type="project" value="InterPro"/>
</dbReference>
<evidence type="ECO:0000313" key="11">
    <source>
        <dbReference type="EnsemblMetazoa" id="AFUN015942-PA"/>
    </source>
</evidence>
<evidence type="ECO:0000256" key="1">
    <source>
        <dbReference type="ARBA" id="ARBA00004651"/>
    </source>
</evidence>
<keyword evidence="9" id="KW-0807">Transducer</keyword>
<evidence type="ECO:0000256" key="10">
    <source>
        <dbReference type="SAM" id="Phobius"/>
    </source>
</evidence>
<dbReference type="InterPro" id="IPR004117">
    <property type="entry name" value="7tm6_olfct_rcpt"/>
</dbReference>
<dbReference type="AlphaFoldDB" id="A0A182S573"/>
<keyword evidence="7 10" id="KW-0472">Membrane</keyword>
<feature type="transmembrane region" description="Helical" evidence="10">
    <location>
        <begin position="21"/>
        <end position="43"/>
    </location>
</feature>
<dbReference type="EnsemblMetazoa" id="AFUN015942-RA">
    <property type="protein sequence ID" value="AFUN015942-PA"/>
    <property type="gene ID" value="AFUN015942"/>
</dbReference>
<dbReference type="VEuPathDB" id="VectorBase:AFUN015942"/>
<dbReference type="GO" id="GO:0005886">
    <property type="term" value="C:plasma membrane"/>
    <property type="evidence" value="ECO:0007669"/>
    <property type="project" value="UniProtKB-SubCell"/>
</dbReference>
<dbReference type="Pfam" id="PF02949">
    <property type="entry name" value="7tm_6"/>
    <property type="match status" value="1"/>
</dbReference>
<keyword evidence="8" id="KW-0675">Receptor</keyword>
<evidence type="ECO:0000256" key="9">
    <source>
        <dbReference type="ARBA" id="ARBA00023224"/>
    </source>
</evidence>
<name>A0A182S573_ANOFN</name>